<evidence type="ECO:0000256" key="3">
    <source>
        <dbReference type="ARBA" id="ARBA00022475"/>
    </source>
</evidence>
<dbReference type="SMART" id="SM00563">
    <property type="entry name" value="PlsC"/>
    <property type="match status" value="1"/>
</dbReference>
<dbReference type="PANTHER" id="PTHR43266">
    <property type="entry name" value="MACROLIDE-EFFLUX PROTEIN"/>
    <property type="match status" value="1"/>
</dbReference>
<dbReference type="RefSeq" id="WP_155316366.1">
    <property type="nucleotide sequence ID" value="NZ_AP021874.1"/>
</dbReference>
<evidence type="ECO:0000256" key="5">
    <source>
        <dbReference type="ARBA" id="ARBA00022989"/>
    </source>
</evidence>
<dbReference type="AlphaFoldDB" id="A0A5K7YJZ6"/>
<feature type="transmembrane region" description="Helical" evidence="8">
    <location>
        <begin position="362"/>
        <end position="385"/>
    </location>
</feature>
<evidence type="ECO:0000313" key="11">
    <source>
        <dbReference type="Proteomes" id="UP000427906"/>
    </source>
</evidence>
<accession>A0A5K7YJZ6</accession>
<evidence type="ECO:0000256" key="4">
    <source>
        <dbReference type="ARBA" id="ARBA00022692"/>
    </source>
</evidence>
<dbReference type="KEGG" id="dalk:DSCA_21090"/>
<keyword evidence="4 8" id="KW-0812">Transmembrane</keyword>
<dbReference type="EMBL" id="AP021874">
    <property type="protein sequence ID" value="BBO68179.1"/>
    <property type="molecule type" value="Genomic_DNA"/>
</dbReference>
<feature type="transmembrane region" description="Helical" evidence="8">
    <location>
        <begin position="177"/>
        <end position="198"/>
    </location>
</feature>
<feature type="transmembrane region" description="Helical" evidence="8">
    <location>
        <begin position="432"/>
        <end position="452"/>
    </location>
</feature>
<comment type="subcellular location">
    <subcellularLocation>
        <location evidence="1">Cell membrane</location>
        <topology evidence="1">Multi-pass membrane protein</topology>
    </subcellularLocation>
</comment>
<sequence>MEKRSNAVFPNLHQTQSKTQKPLDQSASEDPRGMWRLLSTRRFAPFFWTQFFGAFNDNVFKNALMLTIAFQAGQRLSMSSDVAINLAAGLFILPFFLFSATAGQIADRMEKSLLIRRIKVMEIAIMACAGLAFWTGSLMVLLGLLFLMGTQSAFFGPVKYSIMPDQLKPTEIVGGNALVEMGTFISILLGTLCGGLLIQIKNGPAVTGLVLVGIALAGWLASRMIPATAVHAPRLTVRWNLFKETLRTIGYARRERSVFLSILGISWFWLLGAAYLTQLPNFTKTVLSGGESVVTLLLTLFSIGVGAGSLLCERLSDKKVELGLVPLGSIGLSLFGLDLFWACRLPDSDGLLTLSRFLAVPGSMRLMIDFVMIGIFGGLYIVPLFAMVQMRTRPRERARVIAANNIINALFMVLSSLAGALLLGAAGISIPVFFLILAISNAVVAVYIYSLVPEFTMRFLVWIITHTMYRFRHRDLDRIPEDGPAVLVCNHVSYMDALLIIGACRRPVRFVIYEPIYRMFLLHFIFRAARAIPIASHRSNPVGLKTAFQEISAALEAGEVVCIFPEGQLTRDGRVGAFKPGIERIIRTNPVPVVPLALKGLWGSFFSHKNGHALTRLPQRFWSRVELAAGTPVAPARVSASELRETVVGLSGGFRCPHP</sequence>
<dbReference type="SUPFAM" id="SSF103473">
    <property type="entry name" value="MFS general substrate transporter"/>
    <property type="match status" value="1"/>
</dbReference>
<keyword evidence="6 8" id="KW-0472">Membrane</keyword>
<evidence type="ECO:0000256" key="8">
    <source>
        <dbReference type="SAM" id="Phobius"/>
    </source>
</evidence>
<dbReference type="Pfam" id="PF07690">
    <property type="entry name" value="MFS_1"/>
    <property type="match status" value="1"/>
</dbReference>
<feature type="region of interest" description="Disordered" evidence="7">
    <location>
        <begin position="1"/>
        <end position="29"/>
    </location>
</feature>
<organism evidence="10 11">
    <name type="scientific">Desulfosarcina alkanivorans</name>
    <dbReference type="NCBI Taxonomy" id="571177"/>
    <lineage>
        <taxon>Bacteria</taxon>
        <taxon>Pseudomonadati</taxon>
        <taxon>Thermodesulfobacteriota</taxon>
        <taxon>Desulfobacteria</taxon>
        <taxon>Desulfobacterales</taxon>
        <taxon>Desulfosarcinaceae</taxon>
        <taxon>Desulfosarcina</taxon>
    </lineage>
</organism>
<dbReference type="InterPro" id="IPR002123">
    <property type="entry name" value="Plipid/glycerol_acylTrfase"/>
</dbReference>
<feature type="domain" description="Phospholipid/glycerol acyltransferase" evidence="9">
    <location>
        <begin position="485"/>
        <end position="601"/>
    </location>
</feature>
<feature type="transmembrane region" description="Helical" evidence="8">
    <location>
        <begin position="292"/>
        <end position="312"/>
    </location>
</feature>
<dbReference type="CDD" id="cd06173">
    <property type="entry name" value="MFS_MefA_like"/>
    <property type="match status" value="1"/>
</dbReference>
<evidence type="ECO:0000256" key="6">
    <source>
        <dbReference type="ARBA" id="ARBA00023136"/>
    </source>
</evidence>
<keyword evidence="3" id="KW-1003">Cell membrane</keyword>
<keyword evidence="11" id="KW-1185">Reference proteome</keyword>
<feature type="transmembrane region" description="Helical" evidence="8">
    <location>
        <begin position="324"/>
        <end position="342"/>
    </location>
</feature>
<reference evidence="10 11" key="1">
    <citation type="submission" date="2019-11" db="EMBL/GenBank/DDBJ databases">
        <title>Comparative genomics of hydrocarbon-degrading Desulfosarcina strains.</title>
        <authorList>
            <person name="Watanabe M."/>
            <person name="Kojima H."/>
            <person name="Fukui M."/>
        </authorList>
    </citation>
    <scope>NUCLEOTIDE SEQUENCE [LARGE SCALE GENOMIC DNA]</scope>
    <source>
        <strain evidence="10 11">PL12</strain>
    </source>
</reference>
<feature type="transmembrane region" description="Helical" evidence="8">
    <location>
        <begin position="257"/>
        <end position="277"/>
    </location>
</feature>
<dbReference type="OrthoDB" id="9799237at2"/>
<dbReference type="GO" id="GO:0005886">
    <property type="term" value="C:plasma membrane"/>
    <property type="evidence" value="ECO:0007669"/>
    <property type="project" value="UniProtKB-SubCell"/>
</dbReference>
<proteinExistence type="predicted"/>
<dbReference type="PANTHER" id="PTHR43266:SF2">
    <property type="entry name" value="MAJOR FACILITATOR SUPERFAMILY (MFS) PROFILE DOMAIN-CONTAINING PROTEIN"/>
    <property type="match status" value="1"/>
</dbReference>
<dbReference type="Proteomes" id="UP000427906">
    <property type="component" value="Chromosome"/>
</dbReference>
<feature type="compositionally biased region" description="Polar residues" evidence="7">
    <location>
        <begin position="12"/>
        <end position="28"/>
    </location>
</feature>
<evidence type="ECO:0000256" key="2">
    <source>
        <dbReference type="ARBA" id="ARBA00022448"/>
    </source>
</evidence>
<evidence type="ECO:0000313" key="10">
    <source>
        <dbReference type="EMBL" id="BBO68179.1"/>
    </source>
</evidence>
<keyword evidence="2" id="KW-0813">Transport</keyword>
<dbReference type="GO" id="GO:0016746">
    <property type="term" value="F:acyltransferase activity"/>
    <property type="evidence" value="ECO:0007669"/>
    <property type="project" value="InterPro"/>
</dbReference>
<dbReference type="Pfam" id="PF01553">
    <property type="entry name" value="Acyltransferase"/>
    <property type="match status" value="1"/>
</dbReference>
<evidence type="ECO:0000259" key="9">
    <source>
        <dbReference type="SMART" id="SM00563"/>
    </source>
</evidence>
<dbReference type="InterPro" id="IPR011701">
    <property type="entry name" value="MFS"/>
</dbReference>
<dbReference type="CDD" id="cd07989">
    <property type="entry name" value="LPLAT_AGPAT-like"/>
    <property type="match status" value="1"/>
</dbReference>
<name>A0A5K7YJZ6_9BACT</name>
<evidence type="ECO:0000256" key="1">
    <source>
        <dbReference type="ARBA" id="ARBA00004651"/>
    </source>
</evidence>
<evidence type="ECO:0000256" key="7">
    <source>
        <dbReference type="SAM" id="MobiDB-lite"/>
    </source>
</evidence>
<protein>
    <submittedName>
        <fullName evidence="10">MFS transporter</fullName>
    </submittedName>
</protein>
<dbReference type="SUPFAM" id="SSF69593">
    <property type="entry name" value="Glycerol-3-phosphate (1)-acyltransferase"/>
    <property type="match status" value="1"/>
</dbReference>
<gene>
    <name evidence="10" type="ORF">DSCA_21090</name>
</gene>
<dbReference type="GO" id="GO:0022857">
    <property type="term" value="F:transmembrane transporter activity"/>
    <property type="evidence" value="ECO:0007669"/>
    <property type="project" value="InterPro"/>
</dbReference>
<feature type="transmembrane region" description="Helical" evidence="8">
    <location>
        <begin position="406"/>
        <end position="426"/>
    </location>
</feature>
<dbReference type="InterPro" id="IPR036259">
    <property type="entry name" value="MFS_trans_sf"/>
</dbReference>
<feature type="transmembrane region" description="Helical" evidence="8">
    <location>
        <begin position="82"/>
        <end position="103"/>
    </location>
</feature>
<feature type="transmembrane region" description="Helical" evidence="8">
    <location>
        <begin position="204"/>
        <end position="221"/>
    </location>
</feature>
<dbReference type="Gene3D" id="1.20.1250.20">
    <property type="entry name" value="MFS general substrate transporter like domains"/>
    <property type="match status" value="1"/>
</dbReference>
<feature type="transmembrane region" description="Helical" evidence="8">
    <location>
        <begin position="123"/>
        <end position="156"/>
    </location>
</feature>
<keyword evidence="5 8" id="KW-1133">Transmembrane helix</keyword>